<dbReference type="EMBL" id="CP061038">
    <property type="protein sequence ID" value="QNQ10659.1"/>
    <property type="molecule type" value="Genomic_DNA"/>
</dbReference>
<sequence length="56" mass="6350">MRDDFHSQAWADHHGDLTASINKAIRSFMAGLERLNARQFDAPWRAGSQAKTSLKH</sequence>
<name>A0A7H0LLV6_9SPHN</name>
<gene>
    <name evidence="1" type="ORF">H3Z74_05525</name>
</gene>
<organism evidence="1 2">
    <name type="scientific">Sphingomonas alpina</name>
    <dbReference type="NCBI Taxonomy" id="653931"/>
    <lineage>
        <taxon>Bacteria</taxon>
        <taxon>Pseudomonadati</taxon>
        <taxon>Pseudomonadota</taxon>
        <taxon>Alphaproteobacteria</taxon>
        <taxon>Sphingomonadales</taxon>
        <taxon>Sphingomonadaceae</taxon>
        <taxon>Sphingomonas</taxon>
    </lineage>
</organism>
<evidence type="ECO:0000313" key="1">
    <source>
        <dbReference type="EMBL" id="QNQ10659.1"/>
    </source>
</evidence>
<proteinExistence type="predicted"/>
<dbReference type="RefSeq" id="WP_187762950.1">
    <property type="nucleotide sequence ID" value="NZ_CP061038.1"/>
</dbReference>
<keyword evidence="2" id="KW-1185">Reference proteome</keyword>
<dbReference type="AlphaFoldDB" id="A0A7H0LLV6"/>
<protein>
    <submittedName>
        <fullName evidence="1">Uncharacterized protein</fullName>
    </submittedName>
</protein>
<dbReference type="KEGG" id="spap:H3Z74_05525"/>
<accession>A0A7H0LLV6</accession>
<evidence type="ECO:0000313" key="2">
    <source>
        <dbReference type="Proteomes" id="UP000516148"/>
    </source>
</evidence>
<dbReference type="Proteomes" id="UP000516148">
    <property type="component" value="Chromosome"/>
</dbReference>
<reference evidence="1 2" key="1">
    <citation type="submission" date="2020-09" db="EMBL/GenBank/DDBJ databases">
        <title>Sphingomonas sp., a new species isolated from pork steak.</title>
        <authorList>
            <person name="Heidler von Heilborn D."/>
        </authorList>
    </citation>
    <scope>NUCLEOTIDE SEQUENCE [LARGE SCALE GENOMIC DNA]</scope>
    <source>
        <strain evidence="2">S8-3T</strain>
    </source>
</reference>